<dbReference type="InterPro" id="IPR054170">
    <property type="entry name" value="RlmL_1st"/>
</dbReference>
<evidence type="ECO:0000256" key="2">
    <source>
        <dbReference type="ARBA" id="ARBA00022679"/>
    </source>
</evidence>
<name>A0A0S7C156_9BACT</name>
<keyword evidence="3" id="KW-0694">RNA-binding</keyword>
<dbReference type="SUPFAM" id="SSF53335">
    <property type="entry name" value="S-adenosyl-L-methionine-dependent methyltransferases"/>
    <property type="match status" value="1"/>
</dbReference>
<keyword evidence="6" id="KW-1185">Reference proteome</keyword>
<organism evidence="5">
    <name type="scientific">Lentimicrobium saccharophilum</name>
    <dbReference type="NCBI Taxonomy" id="1678841"/>
    <lineage>
        <taxon>Bacteria</taxon>
        <taxon>Pseudomonadati</taxon>
        <taxon>Bacteroidota</taxon>
        <taxon>Bacteroidia</taxon>
        <taxon>Bacteroidales</taxon>
        <taxon>Lentimicrobiaceae</taxon>
        <taxon>Lentimicrobium</taxon>
    </lineage>
</organism>
<dbReference type="STRING" id="1678841.TBC1_11512"/>
<dbReference type="InterPro" id="IPR004114">
    <property type="entry name" value="THUMP_dom"/>
</dbReference>
<evidence type="ECO:0000256" key="1">
    <source>
        <dbReference type="ARBA" id="ARBA00022603"/>
    </source>
</evidence>
<accession>A0A0S7C156</accession>
<dbReference type="InterPro" id="IPR000241">
    <property type="entry name" value="RlmKL-like_Mtase"/>
</dbReference>
<dbReference type="OrthoDB" id="9809404at2"/>
<dbReference type="PATRIC" id="fig|1678841.3.peg.585"/>
<dbReference type="InterPro" id="IPR002052">
    <property type="entry name" value="DNA_methylase_N6_adenine_CS"/>
</dbReference>
<dbReference type="Gene3D" id="3.40.50.150">
    <property type="entry name" value="Vaccinia Virus protein VP39"/>
    <property type="match status" value="1"/>
</dbReference>
<gene>
    <name evidence="5" type="ORF">TBC1_11512</name>
</gene>
<dbReference type="Pfam" id="PF22020">
    <property type="entry name" value="RlmL_1st"/>
    <property type="match status" value="1"/>
</dbReference>
<reference evidence="5" key="1">
    <citation type="journal article" date="2015" name="Genome Announc.">
        <title>Draft Genome Sequence of Bacteroidales Strain TBC1, a Novel Isolate from a Methanogenic Wastewater Treatment System.</title>
        <authorList>
            <person name="Tourlousse D.M."/>
            <person name="Matsuura N."/>
            <person name="Sun L."/>
            <person name="Toyonaga M."/>
            <person name="Kuroda K."/>
            <person name="Ohashi A."/>
            <person name="Cruz R."/>
            <person name="Yamaguchi T."/>
            <person name="Sekiguchi Y."/>
        </authorList>
    </citation>
    <scope>NUCLEOTIDE SEQUENCE [LARGE SCALE GENOMIC DNA]</scope>
    <source>
        <strain evidence="5">TBC1</strain>
    </source>
</reference>
<dbReference type="AlphaFoldDB" id="A0A0S7C156"/>
<feature type="domain" description="THUMP" evidence="4">
    <location>
        <begin position="51"/>
        <end position="162"/>
    </location>
</feature>
<keyword evidence="1 5" id="KW-0489">Methyltransferase</keyword>
<dbReference type="PROSITE" id="PS00092">
    <property type="entry name" value="N6_MTASE"/>
    <property type="match status" value="1"/>
</dbReference>
<dbReference type="PROSITE" id="PS51165">
    <property type="entry name" value="THUMP"/>
    <property type="match status" value="1"/>
</dbReference>
<dbReference type="Pfam" id="PF01170">
    <property type="entry name" value="UPF0020"/>
    <property type="match status" value="1"/>
</dbReference>
<dbReference type="GO" id="GO:0008990">
    <property type="term" value="F:rRNA (guanine-N2-)-methyltransferase activity"/>
    <property type="evidence" value="ECO:0007669"/>
    <property type="project" value="TreeGrafter"/>
</dbReference>
<sequence>MSAAFISPQISLLAKCPAGLEEVLATELNDLGASKTEILYRAVAFEGDKRLLYAANYHCRTALRILLPVSRFSILTEQDLYTRIKAIRWEDYFSVSDTFAIDSTIISSVFTHSHFVSQRVKDAIADRFREKTGQRPSVDIENPDFRINLHMNSNEVTVSFDSSGSSLHKRGYHVSNAEAPLSEVLAAGMILLSGWDGQSNFIDPMCGSGTLLTEAAMIAMNLPAGHFRESFGFMNWKDFDKALWDDILDEAMDQQRDINCIIKGSDISEKNLRSAMANLKQARLHKDVSLETIPFQEVIPPPAPGVMITNPPYGERIRVEDITALYQDLGNTLKRRFTGYQAWVISSDMRALKMIGLRPMKKHILFNGPLECRYAGFDLYDGSKKASKQQKDSD</sequence>
<protein>
    <submittedName>
        <fullName evidence="5">23S rRNA G2445 N2-methylase RlmL</fullName>
    </submittedName>
</protein>
<dbReference type="CDD" id="cd11715">
    <property type="entry name" value="THUMP_AdoMetMT"/>
    <property type="match status" value="1"/>
</dbReference>
<proteinExistence type="predicted"/>
<dbReference type="GO" id="GO:0003723">
    <property type="term" value="F:RNA binding"/>
    <property type="evidence" value="ECO:0007669"/>
    <property type="project" value="UniProtKB-UniRule"/>
</dbReference>
<keyword evidence="2" id="KW-0808">Transferase</keyword>
<dbReference type="Pfam" id="PF02926">
    <property type="entry name" value="THUMP"/>
    <property type="match status" value="1"/>
</dbReference>
<dbReference type="GO" id="GO:0070043">
    <property type="term" value="F:rRNA (guanine-N7-)-methyltransferase activity"/>
    <property type="evidence" value="ECO:0007669"/>
    <property type="project" value="TreeGrafter"/>
</dbReference>
<dbReference type="PANTHER" id="PTHR47313">
    <property type="entry name" value="RIBOSOMAL RNA LARGE SUBUNIT METHYLTRANSFERASE K/L"/>
    <property type="match status" value="1"/>
</dbReference>
<dbReference type="InterPro" id="IPR029063">
    <property type="entry name" value="SAM-dependent_MTases_sf"/>
</dbReference>
<evidence type="ECO:0000313" key="6">
    <source>
        <dbReference type="Proteomes" id="UP000053091"/>
    </source>
</evidence>
<evidence type="ECO:0000256" key="3">
    <source>
        <dbReference type="PROSITE-ProRule" id="PRU00529"/>
    </source>
</evidence>
<dbReference type="Gene3D" id="3.30.2130.30">
    <property type="match status" value="1"/>
</dbReference>
<dbReference type="EMBL" id="DF968182">
    <property type="protein sequence ID" value="GAP42383.1"/>
    <property type="molecule type" value="Genomic_DNA"/>
</dbReference>
<dbReference type="Proteomes" id="UP000053091">
    <property type="component" value="Unassembled WGS sequence"/>
</dbReference>
<dbReference type="SMART" id="SM00981">
    <property type="entry name" value="THUMP"/>
    <property type="match status" value="1"/>
</dbReference>
<evidence type="ECO:0000259" key="4">
    <source>
        <dbReference type="PROSITE" id="PS51165"/>
    </source>
</evidence>
<dbReference type="RefSeq" id="WP_062038039.1">
    <property type="nucleotide sequence ID" value="NZ_DF968182.1"/>
</dbReference>
<evidence type="ECO:0000313" key="5">
    <source>
        <dbReference type="EMBL" id="GAP42383.1"/>
    </source>
</evidence>
<dbReference type="PANTHER" id="PTHR47313:SF1">
    <property type="entry name" value="RIBOSOMAL RNA LARGE SUBUNIT METHYLTRANSFERASE K_L"/>
    <property type="match status" value="1"/>
</dbReference>